<organism evidence="6 7">
    <name type="scientific">Candida viswanathii</name>
    <dbReference type="NCBI Taxonomy" id="5486"/>
    <lineage>
        <taxon>Eukaryota</taxon>
        <taxon>Fungi</taxon>
        <taxon>Dikarya</taxon>
        <taxon>Ascomycota</taxon>
        <taxon>Saccharomycotina</taxon>
        <taxon>Pichiomycetes</taxon>
        <taxon>Debaryomycetaceae</taxon>
        <taxon>Candida/Lodderomyces clade</taxon>
        <taxon>Candida</taxon>
    </lineage>
</organism>
<dbReference type="EMBL" id="QLNQ01000017">
    <property type="protein sequence ID" value="RCK66162.1"/>
    <property type="molecule type" value="Genomic_DNA"/>
</dbReference>
<dbReference type="PANTHER" id="PTHR34853:SF1">
    <property type="entry name" value="LIPASE 5"/>
    <property type="match status" value="1"/>
</dbReference>
<dbReference type="GO" id="GO:0004806">
    <property type="term" value="F:triacylglycerol lipase activity"/>
    <property type="evidence" value="ECO:0007669"/>
    <property type="project" value="UniProtKB-EC"/>
</dbReference>
<dbReference type="Proteomes" id="UP000253472">
    <property type="component" value="Unassembled WGS sequence"/>
</dbReference>
<name>A0A367YMC0_9ASCO</name>
<keyword evidence="3" id="KW-0325">Glycoprotein</keyword>
<accession>A0A367YMC0</accession>
<evidence type="ECO:0000256" key="5">
    <source>
        <dbReference type="SAM" id="SignalP"/>
    </source>
</evidence>
<dbReference type="AlphaFoldDB" id="A0A367YMC0"/>
<dbReference type="Gene3D" id="3.40.50.1820">
    <property type="entry name" value="alpha/beta hydrolase"/>
    <property type="match status" value="1"/>
</dbReference>
<dbReference type="GO" id="GO:0016042">
    <property type="term" value="P:lipid catabolic process"/>
    <property type="evidence" value="ECO:0007669"/>
    <property type="project" value="InterPro"/>
</dbReference>
<dbReference type="STRING" id="5486.A0A367YMC0"/>
<evidence type="ECO:0000256" key="2">
    <source>
        <dbReference type="ARBA" id="ARBA00023157"/>
    </source>
</evidence>
<keyword evidence="7" id="KW-1185">Reference proteome</keyword>
<dbReference type="OrthoDB" id="2373480at2759"/>
<comment type="caution">
    <text evidence="6">The sequence shown here is derived from an EMBL/GenBank/DDBJ whole genome shotgun (WGS) entry which is preliminary data.</text>
</comment>
<dbReference type="InterPro" id="IPR005152">
    <property type="entry name" value="Lipase_secreted"/>
</dbReference>
<feature type="chain" id="PRO_5016759957" evidence="5">
    <location>
        <begin position="19"/>
        <end position="434"/>
    </location>
</feature>
<keyword evidence="2" id="KW-1015">Disulfide bond</keyword>
<proteinExistence type="predicted"/>
<feature type="signal peptide" evidence="5">
    <location>
        <begin position="1"/>
        <end position="18"/>
    </location>
</feature>
<evidence type="ECO:0000313" key="7">
    <source>
        <dbReference type="Proteomes" id="UP000253472"/>
    </source>
</evidence>
<dbReference type="InterPro" id="IPR029058">
    <property type="entry name" value="AB_hydrolase_fold"/>
</dbReference>
<dbReference type="SUPFAM" id="SSF53474">
    <property type="entry name" value="alpha/beta-Hydrolases"/>
    <property type="match status" value="1"/>
</dbReference>
<evidence type="ECO:0000256" key="4">
    <source>
        <dbReference type="ARBA" id="ARBA00023369"/>
    </source>
</evidence>
<dbReference type="PANTHER" id="PTHR34853">
    <property type="match status" value="1"/>
</dbReference>
<dbReference type="Gene3D" id="1.10.260.130">
    <property type="match status" value="1"/>
</dbReference>
<dbReference type="Pfam" id="PF03583">
    <property type="entry name" value="LIP"/>
    <property type="match status" value="1"/>
</dbReference>
<gene>
    <name evidence="6" type="primary">LIP8_0</name>
    <name evidence="6" type="ORF">Cantr_01850</name>
</gene>
<evidence type="ECO:0000256" key="1">
    <source>
        <dbReference type="ARBA" id="ARBA00022729"/>
    </source>
</evidence>
<evidence type="ECO:0000313" key="6">
    <source>
        <dbReference type="EMBL" id="RCK66162.1"/>
    </source>
</evidence>
<evidence type="ECO:0000256" key="3">
    <source>
        <dbReference type="ARBA" id="ARBA00023180"/>
    </source>
</evidence>
<comment type="catalytic activity">
    <reaction evidence="4">
        <text>a triacylglycerol + H2O = a diacylglycerol + a fatty acid + H(+)</text>
        <dbReference type="Rhea" id="RHEA:12044"/>
        <dbReference type="ChEBI" id="CHEBI:15377"/>
        <dbReference type="ChEBI" id="CHEBI:15378"/>
        <dbReference type="ChEBI" id="CHEBI:17855"/>
        <dbReference type="ChEBI" id="CHEBI:18035"/>
        <dbReference type="ChEBI" id="CHEBI:28868"/>
        <dbReference type="EC" id="3.1.1.3"/>
    </reaction>
    <physiologicalReaction direction="left-to-right" evidence="4">
        <dbReference type="Rhea" id="RHEA:12045"/>
    </physiologicalReaction>
</comment>
<reference evidence="6 7" key="1">
    <citation type="submission" date="2018-06" db="EMBL/GenBank/DDBJ databases">
        <title>Whole genome sequencing of Candida tropicalis (genome annotated by CSBL at Korea University).</title>
        <authorList>
            <person name="Ahn J."/>
        </authorList>
    </citation>
    <scope>NUCLEOTIDE SEQUENCE [LARGE SCALE GENOMIC DNA]</scope>
    <source>
        <strain evidence="6 7">ATCC 20962</strain>
    </source>
</reference>
<keyword evidence="1 5" id="KW-0732">Signal</keyword>
<protein>
    <submittedName>
        <fullName evidence="6">Lipase 8</fullName>
    </submittedName>
</protein>
<sequence length="434" mass="47646">MISIFVVLVSLFLSNAFGSGPIPAPGTILSHREFPLALFTNYKHSWLIEFASEDTFGNYNVVPAVIIEPPNANASRLVAYQNPEDSANATCAPSWLMENGTYSDTMVIDLLLRQGYYVLVTDYEGPKLTFLGGKQSGKAVLNGIRAALLSGDITGIKSDLDVILFGVSGGSFASGWAAVLQPTYAPELKLLAAAVGGFLTNLTNTLGSLDGGYFAGFIATGLGGLEAEYPELETYLKENTDSPRLSEFRQYCVDTILDKYRFVQFFQGPFKLFKKEWNSMGPDDTLKHILAENSLTKYYDTPTIPFFVFHGTIDEIVPIDNAQQIYDKWCGSNITSLEFAEDLSAGHLTSGYFAAPATFSWIAKRFNGEQPVVGCSHTRRLNNLFYPGTDKWIVQFVQDKFSEIFGGFGNGIKVDKLTTEDFQIYLNGTNGTGV</sequence>